<feature type="region of interest" description="Disordered" evidence="1">
    <location>
        <begin position="1"/>
        <end position="68"/>
    </location>
</feature>
<organism evidence="2 3">
    <name type="scientific">Litomosoides sigmodontis</name>
    <name type="common">Filarial nematode worm</name>
    <dbReference type="NCBI Taxonomy" id="42156"/>
    <lineage>
        <taxon>Eukaryota</taxon>
        <taxon>Metazoa</taxon>
        <taxon>Ecdysozoa</taxon>
        <taxon>Nematoda</taxon>
        <taxon>Chromadorea</taxon>
        <taxon>Rhabditida</taxon>
        <taxon>Spirurina</taxon>
        <taxon>Spiruromorpha</taxon>
        <taxon>Filarioidea</taxon>
        <taxon>Onchocercidae</taxon>
        <taxon>Litomosoides</taxon>
    </lineage>
</organism>
<keyword evidence="3" id="KW-1185">Reference proteome</keyword>
<name>A0A3P7KJ26_LITSI</name>
<proteinExistence type="predicted"/>
<dbReference type="Proteomes" id="UP000277928">
    <property type="component" value="Unassembled WGS sequence"/>
</dbReference>
<protein>
    <submittedName>
        <fullName evidence="2">Uncharacterized protein</fullName>
    </submittedName>
</protein>
<dbReference type="AlphaFoldDB" id="A0A3P7KJ26"/>
<feature type="compositionally biased region" description="Polar residues" evidence="1">
    <location>
        <begin position="22"/>
        <end position="60"/>
    </location>
</feature>
<gene>
    <name evidence="2" type="ORF">NLS_LOCUS10152</name>
</gene>
<feature type="non-terminal residue" evidence="2">
    <location>
        <position position="1"/>
    </location>
</feature>
<dbReference type="EMBL" id="UYRX01002612">
    <property type="protein sequence ID" value="VDM93370.1"/>
    <property type="molecule type" value="Genomic_DNA"/>
</dbReference>
<accession>A0A3P7KJ26</accession>
<evidence type="ECO:0000256" key="1">
    <source>
        <dbReference type="SAM" id="MobiDB-lite"/>
    </source>
</evidence>
<dbReference type="OrthoDB" id="5586at2759"/>
<evidence type="ECO:0000313" key="2">
    <source>
        <dbReference type="EMBL" id="VDM93370.1"/>
    </source>
</evidence>
<feature type="compositionally biased region" description="Basic and acidic residues" evidence="1">
    <location>
        <begin position="1"/>
        <end position="19"/>
    </location>
</feature>
<dbReference type="STRING" id="42156.A0A3P7KJ26"/>
<reference evidence="2 3" key="1">
    <citation type="submission" date="2018-08" db="EMBL/GenBank/DDBJ databases">
        <authorList>
            <person name="Laetsch R D."/>
            <person name="Stevens L."/>
            <person name="Kumar S."/>
            <person name="Blaxter L. M."/>
        </authorList>
    </citation>
    <scope>NUCLEOTIDE SEQUENCE [LARGE SCALE GENOMIC DNA]</scope>
</reference>
<feature type="non-terminal residue" evidence="2">
    <location>
        <position position="240"/>
    </location>
</feature>
<evidence type="ECO:0000313" key="3">
    <source>
        <dbReference type="Proteomes" id="UP000277928"/>
    </source>
</evidence>
<sequence>MSKSTKEWRTSFSTMRDRFGSAGQQSSSETVPNGCNFTTNGSSPKATLAKSASQSNLTTNEHFDSNERRQRQSLLATAVQRRCIVEVTEQQRPTTARRELGDFWTETIKNRSIAPRTSSPLTAAQRMELLNESISESGKCQSGRRFSCDNLAKRKATFLEAAKSSSSLTDRIITRRSSVIPAVNIEDKGSGINEGVVEPNFASLDSAVAELNNSNYALNLNGGCAKFPLDDELKLSTSSL</sequence>